<dbReference type="EMBL" id="AWOR01000069">
    <property type="protein sequence ID" value="KGH26270.1"/>
    <property type="molecule type" value="Genomic_DNA"/>
</dbReference>
<dbReference type="AlphaFoldDB" id="A0A096GM42"/>
<organism evidence="2 3">
    <name type="scientific">Comamonas testosteroni</name>
    <name type="common">Pseudomonas testosteroni</name>
    <dbReference type="NCBI Taxonomy" id="285"/>
    <lineage>
        <taxon>Bacteria</taxon>
        <taxon>Pseudomonadati</taxon>
        <taxon>Pseudomonadota</taxon>
        <taxon>Betaproteobacteria</taxon>
        <taxon>Burkholderiales</taxon>
        <taxon>Comamonadaceae</taxon>
        <taxon>Comamonas</taxon>
    </lineage>
</organism>
<name>A0A096GM42_COMTE</name>
<feature type="chain" id="PRO_5001926214" description="Phage protein" evidence="1">
    <location>
        <begin position="21"/>
        <end position="182"/>
    </location>
</feature>
<comment type="caution">
    <text evidence="2">The sequence shown here is derived from an EMBL/GenBank/DDBJ whole genome shotgun (WGS) entry which is preliminary data.</text>
</comment>
<proteinExistence type="predicted"/>
<evidence type="ECO:0000313" key="3">
    <source>
        <dbReference type="Proteomes" id="UP000029553"/>
    </source>
</evidence>
<dbReference type="RefSeq" id="WP_052084965.1">
    <property type="nucleotide sequence ID" value="NZ_AWOR01000069.1"/>
</dbReference>
<keyword evidence="1" id="KW-0732">Signal</keyword>
<evidence type="ECO:0000256" key="1">
    <source>
        <dbReference type="SAM" id="SignalP"/>
    </source>
</evidence>
<evidence type="ECO:0008006" key="4">
    <source>
        <dbReference type="Google" id="ProtNLM"/>
    </source>
</evidence>
<evidence type="ECO:0000313" key="2">
    <source>
        <dbReference type="EMBL" id="KGH26270.1"/>
    </source>
</evidence>
<gene>
    <name evidence="2" type="ORF">P353_22330</name>
</gene>
<feature type="signal peptide" evidence="1">
    <location>
        <begin position="1"/>
        <end position="20"/>
    </location>
</feature>
<sequence length="182" mass="18336">MCTGLEFLATAASTASSAAAAVGGWGTVAGAAGTLFSGISQYQARSDAAVAAGQQAGYTAATAEQQADLIRRQGRREIGAARAAIAGNNTALDEFSLINTREIARAAEQDAQMTILSGRRESDSLAQQAKGYAKSAGNSLAGSLLSAGGQAYTGWKGTQQVTLPGNDAASQFYFGGKSGMGD</sequence>
<dbReference type="Proteomes" id="UP000029553">
    <property type="component" value="Unassembled WGS sequence"/>
</dbReference>
<protein>
    <recommendedName>
        <fullName evidence="4">Phage protein</fullName>
    </recommendedName>
</protein>
<accession>A0A096GM42</accession>
<reference evidence="2 3" key="1">
    <citation type="submission" date="2013-09" db="EMBL/GenBank/DDBJ databases">
        <title>High correlation between genotypes and phenotypes of environmental bacteria Comamonas testosteroni strains.</title>
        <authorList>
            <person name="Liu L."/>
            <person name="Zhu W."/>
            <person name="Xia X."/>
            <person name="Xu B."/>
            <person name="Luo M."/>
            <person name="Wang G."/>
        </authorList>
    </citation>
    <scope>NUCLEOTIDE SEQUENCE [LARGE SCALE GENOMIC DNA]</scope>
    <source>
        <strain evidence="2 3">JL40</strain>
    </source>
</reference>